<organism evidence="1 2">
    <name type="scientific">Neolewinella aquimaris</name>
    <dbReference type="NCBI Taxonomy" id="1835722"/>
    <lineage>
        <taxon>Bacteria</taxon>
        <taxon>Pseudomonadati</taxon>
        <taxon>Bacteroidota</taxon>
        <taxon>Saprospiria</taxon>
        <taxon>Saprospirales</taxon>
        <taxon>Lewinellaceae</taxon>
        <taxon>Neolewinella</taxon>
    </lineage>
</organism>
<protein>
    <submittedName>
        <fullName evidence="1">Uncharacterized protein</fullName>
    </submittedName>
</protein>
<dbReference type="EMBL" id="JACIFF010000006">
    <property type="protein sequence ID" value="MBB4079914.1"/>
    <property type="molecule type" value="Genomic_DNA"/>
</dbReference>
<reference evidence="1 2" key="1">
    <citation type="submission" date="2020-08" db="EMBL/GenBank/DDBJ databases">
        <title>Genomic Encyclopedia of Type Strains, Phase IV (KMG-IV): sequencing the most valuable type-strain genomes for metagenomic binning, comparative biology and taxonomic classification.</title>
        <authorList>
            <person name="Goeker M."/>
        </authorList>
    </citation>
    <scope>NUCLEOTIDE SEQUENCE [LARGE SCALE GENOMIC DNA]</scope>
    <source>
        <strain evidence="1 2">DSM 105137</strain>
    </source>
</reference>
<dbReference type="RefSeq" id="WP_183496153.1">
    <property type="nucleotide sequence ID" value="NZ_JACIFF010000006.1"/>
</dbReference>
<evidence type="ECO:0000313" key="2">
    <source>
        <dbReference type="Proteomes" id="UP000576209"/>
    </source>
</evidence>
<accession>A0A840E2V5</accession>
<dbReference type="Proteomes" id="UP000576209">
    <property type="component" value="Unassembled WGS sequence"/>
</dbReference>
<proteinExistence type="predicted"/>
<comment type="caution">
    <text evidence="1">The sequence shown here is derived from an EMBL/GenBank/DDBJ whole genome shotgun (WGS) entry which is preliminary data.</text>
</comment>
<keyword evidence="2" id="KW-1185">Reference proteome</keyword>
<sequence>MFSQTLAGLLIVFLPGIALMAQETEVDYLHENSLVVEFGRYRGVQGTAYRYATFRPGVLYDAALNEYPVDSLNFNGFTSRFECVIDGELRELAGHHFLRARVRDDDGVEHTYGWAINPSLPDKYAELLFHGDFLTASMFYEVTNDYKGESSMGKPGRLARFVSRSHYYAMVDGELVSLSMSPRRLAGDLGLREELTAYIKEHKLKTANRDDLLRILARAEALLAGER</sequence>
<dbReference type="AlphaFoldDB" id="A0A840E2V5"/>
<name>A0A840E2V5_9BACT</name>
<evidence type="ECO:0000313" key="1">
    <source>
        <dbReference type="EMBL" id="MBB4079914.1"/>
    </source>
</evidence>
<gene>
    <name evidence="1" type="ORF">GGR28_002541</name>
</gene>